<dbReference type="AlphaFoldDB" id="A0A6S7HD96"/>
<name>A0A6S7HD96_PARCT</name>
<dbReference type="OrthoDB" id="6436112at2759"/>
<proteinExistence type="predicted"/>
<organism evidence="1 2">
    <name type="scientific">Paramuricea clavata</name>
    <name type="common">Red gorgonian</name>
    <name type="synonym">Violescent sea-whip</name>
    <dbReference type="NCBI Taxonomy" id="317549"/>
    <lineage>
        <taxon>Eukaryota</taxon>
        <taxon>Metazoa</taxon>
        <taxon>Cnidaria</taxon>
        <taxon>Anthozoa</taxon>
        <taxon>Octocorallia</taxon>
        <taxon>Malacalcyonacea</taxon>
        <taxon>Plexauridae</taxon>
        <taxon>Paramuricea</taxon>
    </lineage>
</organism>
<gene>
    <name evidence="1" type="ORF">PACLA_8A076488</name>
</gene>
<sequence length="134" mass="15925">MVERQMLVDRDEFAKEFQKEYEARVKATKMITDLQKDKSILQRKIRRLKKTTRRLNNHYQAAEQRCLSLNRELQESSYASLREQNEVLQSELEKERLARIDAEKKLEEARGGIQNFVHNFFENPEQNGAVMVPV</sequence>
<dbReference type="EMBL" id="CACRXK020003995">
    <property type="protein sequence ID" value="CAB4001073.1"/>
    <property type="molecule type" value="Genomic_DNA"/>
</dbReference>
<evidence type="ECO:0000313" key="1">
    <source>
        <dbReference type="EMBL" id="CAB4001073.1"/>
    </source>
</evidence>
<protein>
    <submittedName>
        <fullName evidence="1">Uncharacterized protein</fullName>
    </submittedName>
</protein>
<reference evidence="1" key="1">
    <citation type="submission" date="2020-04" db="EMBL/GenBank/DDBJ databases">
        <authorList>
            <person name="Alioto T."/>
            <person name="Alioto T."/>
            <person name="Gomez Garrido J."/>
        </authorList>
    </citation>
    <scope>NUCLEOTIDE SEQUENCE</scope>
    <source>
        <strain evidence="1">A484AB</strain>
    </source>
</reference>
<evidence type="ECO:0000313" key="2">
    <source>
        <dbReference type="Proteomes" id="UP001152795"/>
    </source>
</evidence>
<dbReference type="Proteomes" id="UP001152795">
    <property type="component" value="Unassembled WGS sequence"/>
</dbReference>
<comment type="caution">
    <text evidence="1">The sequence shown here is derived from an EMBL/GenBank/DDBJ whole genome shotgun (WGS) entry which is preliminary data.</text>
</comment>
<keyword evidence="2" id="KW-1185">Reference proteome</keyword>
<accession>A0A6S7HD96</accession>